<dbReference type="PANTHER" id="PTHR12307:SF36">
    <property type="entry name" value="GLYCOGEN-BINDING SUBUNIT 76A"/>
    <property type="match status" value="1"/>
</dbReference>
<proteinExistence type="predicted"/>
<feature type="signal peptide" evidence="1">
    <location>
        <begin position="1"/>
        <end position="26"/>
    </location>
</feature>
<dbReference type="Proteomes" id="UP000518300">
    <property type="component" value="Unassembled WGS sequence"/>
</dbReference>
<accession>A0A848LZV9</accession>
<dbReference type="PROSITE" id="PS51159">
    <property type="entry name" value="CBM21"/>
    <property type="match status" value="1"/>
</dbReference>
<keyword evidence="1" id="KW-0732">Signal</keyword>
<organism evidence="3 4">
    <name type="scientific">Pyxidicoccus fallax</name>
    <dbReference type="NCBI Taxonomy" id="394095"/>
    <lineage>
        <taxon>Bacteria</taxon>
        <taxon>Pseudomonadati</taxon>
        <taxon>Myxococcota</taxon>
        <taxon>Myxococcia</taxon>
        <taxon>Myxococcales</taxon>
        <taxon>Cystobacterineae</taxon>
        <taxon>Myxococcaceae</taxon>
        <taxon>Pyxidicoccus</taxon>
    </lineage>
</organism>
<feature type="non-terminal residue" evidence="3">
    <location>
        <position position="217"/>
    </location>
</feature>
<evidence type="ECO:0000313" key="3">
    <source>
        <dbReference type="EMBL" id="NMO23169.1"/>
    </source>
</evidence>
<evidence type="ECO:0000256" key="1">
    <source>
        <dbReference type="SAM" id="SignalP"/>
    </source>
</evidence>
<evidence type="ECO:0000259" key="2">
    <source>
        <dbReference type="PROSITE" id="PS51159"/>
    </source>
</evidence>
<dbReference type="Gene3D" id="2.60.40.2440">
    <property type="entry name" value="Carbohydrate binding type-21 domain"/>
    <property type="match status" value="2"/>
</dbReference>
<comment type="caution">
    <text evidence="3">The sequence shown here is derived from an EMBL/GenBank/DDBJ whole genome shotgun (WGS) entry which is preliminary data.</text>
</comment>
<evidence type="ECO:0000313" key="4">
    <source>
        <dbReference type="Proteomes" id="UP000518300"/>
    </source>
</evidence>
<dbReference type="InterPro" id="IPR038175">
    <property type="entry name" value="CBM21_dom_sf"/>
</dbReference>
<dbReference type="GO" id="GO:0008157">
    <property type="term" value="F:protein phosphatase 1 binding"/>
    <property type="evidence" value="ECO:0007669"/>
    <property type="project" value="TreeGrafter"/>
</dbReference>
<protein>
    <recommendedName>
        <fullName evidence="2">CBM21 domain-containing protein</fullName>
    </recommendedName>
</protein>
<feature type="domain" description="CBM21" evidence="2">
    <location>
        <begin position="30"/>
        <end position="131"/>
    </location>
</feature>
<dbReference type="InterPro" id="IPR005036">
    <property type="entry name" value="CBM21_dom"/>
</dbReference>
<feature type="chain" id="PRO_5032299332" description="CBM21 domain-containing protein" evidence="1">
    <location>
        <begin position="27"/>
        <end position="217"/>
    </location>
</feature>
<gene>
    <name evidence="3" type="ORF">HG543_51165</name>
</gene>
<dbReference type="EMBL" id="JABBJJ010000545">
    <property type="protein sequence ID" value="NMO23169.1"/>
    <property type="molecule type" value="Genomic_DNA"/>
</dbReference>
<reference evidence="3 4" key="1">
    <citation type="submission" date="2020-04" db="EMBL/GenBank/DDBJ databases">
        <title>Draft genome of Pyxidicoccus fallax type strain.</title>
        <authorList>
            <person name="Whitworth D.E."/>
        </authorList>
    </citation>
    <scope>NUCLEOTIDE SEQUENCE [LARGE SCALE GENOMIC DNA]</scope>
    <source>
        <strain evidence="3 4">DSM 14698</strain>
    </source>
</reference>
<dbReference type="InterPro" id="IPR050782">
    <property type="entry name" value="PP1_regulatory_subunit_3"/>
</dbReference>
<dbReference type="AlphaFoldDB" id="A0A848LZV9"/>
<sequence length="217" mass="23423">MKHLNPARMALLTFALLLGSLGTARAEEPNVRLVSARLQTLCGSVACNRLVGSVEVKNLAYEKQVAIAYTTGDGQWTEVAAGYVSGADNGYESWFFSRDLPTGATVRFAVRYTVLGQTYWDNNAGTDYVLGGANAPESILGAANVKLERAAYEYSRAGPHVIGYLVLKNLASVKDVKVVYTTDNWATVQEKAASFHSDVANSGGGLERWIFALPMYA</sequence>
<dbReference type="Pfam" id="PF03370">
    <property type="entry name" value="CBM_21"/>
    <property type="match status" value="2"/>
</dbReference>
<name>A0A848LZV9_9BACT</name>
<dbReference type="RefSeq" id="WP_169352277.1">
    <property type="nucleotide sequence ID" value="NZ_JABBJJ010000545.1"/>
</dbReference>
<keyword evidence="4" id="KW-1185">Reference proteome</keyword>
<dbReference type="PANTHER" id="PTHR12307">
    <property type="entry name" value="PROTEIN PHOSPHATASE 1 REGULATORY SUBUNIT"/>
    <property type="match status" value="1"/>
</dbReference>
<dbReference type="GO" id="GO:0000164">
    <property type="term" value="C:protein phosphatase type 1 complex"/>
    <property type="evidence" value="ECO:0007669"/>
    <property type="project" value="TreeGrafter"/>
</dbReference>